<organism evidence="2 3">
    <name type="scientific">Eumeta variegata</name>
    <name type="common">Bagworm moth</name>
    <name type="synonym">Eumeta japonica</name>
    <dbReference type="NCBI Taxonomy" id="151549"/>
    <lineage>
        <taxon>Eukaryota</taxon>
        <taxon>Metazoa</taxon>
        <taxon>Ecdysozoa</taxon>
        <taxon>Arthropoda</taxon>
        <taxon>Hexapoda</taxon>
        <taxon>Insecta</taxon>
        <taxon>Pterygota</taxon>
        <taxon>Neoptera</taxon>
        <taxon>Endopterygota</taxon>
        <taxon>Lepidoptera</taxon>
        <taxon>Glossata</taxon>
        <taxon>Ditrysia</taxon>
        <taxon>Tineoidea</taxon>
        <taxon>Psychidae</taxon>
        <taxon>Oiketicinae</taxon>
        <taxon>Eumeta</taxon>
    </lineage>
</organism>
<protein>
    <submittedName>
        <fullName evidence="2">Uncharacterized protein</fullName>
    </submittedName>
</protein>
<proteinExistence type="predicted"/>
<comment type="caution">
    <text evidence="2">The sequence shown here is derived from an EMBL/GenBank/DDBJ whole genome shotgun (WGS) entry which is preliminary data.</text>
</comment>
<keyword evidence="3" id="KW-1185">Reference proteome</keyword>
<accession>A0A4C1VIZ2</accession>
<feature type="compositionally biased region" description="Low complexity" evidence="1">
    <location>
        <begin position="1"/>
        <end position="17"/>
    </location>
</feature>
<evidence type="ECO:0000256" key="1">
    <source>
        <dbReference type="SAM" id="MobiDB-lite"/>
    </source>
</evidence>
<gene>
    <name evidence="2" type="ORF">EVAR_96165_1</name>
</gene>
<name>A0A4C1VIZ2_EUMVA</name>
<dbReference type="Proteomes" id="UP000299102">
    <property type="component" value="Unassembled WGS sequence"/>
</dbReference>
<dbReference type="AlphaFoldDB" id="A0A4C1VIZ2"/>
<evidence type="ECO:0000313" key="2">
    <source>
        <dbReference type="EMBL" id="GBP38563.1"/>
    </source>
</evidence>
<dbReference type="EMBL" id="BGZK01000351">
    <property type="protein sequence ID" value="GBP38563.1"/>
    <property type="molecule type" value="Genomic_DNA"/>
</dbReference>
<sequence length="194" mass="20940">MDVISAAAPARGRANPAQCPLHDTAPVARRGGRGGRGGRHPPAANQQNVRRTKSLRVVRLALSFILFETLSESRNVCRFSYLKFLIASYGDLSRVNKRNLMVFELISSSGDVTAALQTAKLLPTPGSSVQKVVTATVRVIVNFNPRTFGEPKMCAEEYGAIDDKCNEDRRGAAGRGGGRALTAGVAHGLQRHYH</sequence>
<reference evidence="2 3" key="1">
    <citation type="journal article" date="2019" name="Commun. Biol.">
        <title>The bagworm genome reveals a unique fibroin gene that provides high tensile strength.</title>
        <authorList>
            <person name="Kono N."/>
            <person name="Nakamura H."/>
            <person name="Ohtoshi R."/>
            <person name="Tomita M."/>
            <person name="Numata K."/>
            <person name="Arakawa K."/>
        </authorList>
    </citation>
    <scope>NUCLEOTIDE SEQUENCE [LARGE SCALE GENOMIC DNA]</scope>
</reference>
<feature type="region of interest" description="Disordered" evidence="1">
    <location>
        <begin position="1"/>
        <end position="50"/>
    </location>
</feature>
<evidence type="ECO:0000313" key="3">
    <source>
        <dbReference type="Proteomes" id="UP000299102"/>
    </source>
</evidence>
<feature type="compositionally biased region" description="Basic residues" evidence="1">
    <location>
        <begin position="30"/>
        <end position="39"/>
    </location>
</feature>